<dbReference type="EMBL" id="BAAABY010000009">
    <property type="protein sequence ID" value="GAA0451476.1"/>
    <property type="molecule type" value="Genomic_DNA"/>
</dbReference>
<dbReference type="Proteomes" id="UP001500909">
    <property type="component" value="Unassembled WGS sequence"/>
</dbReference>
<protein>
    <submittedName>
        <fullName evidence="1">Uncharacterized protein</fullName>
    </submittedName>
</protein>
<sequence>MRGHLLQGGAQGDGEGGPGRAAGWSWVIISPAWPEWGGAVQGIGRRGGRLVCPSCSGYVRWYADVAVVSFRNCADAGGNVDPHAAVEAGALGLTGPPYG</sequence>
<evidence type="ECO:0000313" key="1">
    <source>
        <dbReference type="EMBL" id="GAA0451476.1"/>
    </source>
</evidence>
<organism evidence="1 2">
    <name type="scientific">Streptomyces olivaceiscleroticus</name>
    <dbReference type="NCBI Taxonomy" id="68245"/>
    <lineage>
        <taxon>Bacteria</taxon>
        <taxon>Bacillati</taxon>
        <taxon>Actinomycetota</taxon>
        <taxon>Actinomycetes</taxon>
        <taxon>Kitasatosporales</taxon>
        <taxon>Streptomycetaceae</taxon>
        <taxon>Streptomyces</taxon>
    </lineage>
</organism>
<accession>A0ABN0ZL28</accession>
<comment type="caution">
    <text evidence="1">The sequence shown here is derived from an EMBL/GenBank/DDBJ whole genome shotgun (WGS) entry which is preliminary data.</text>
</comment>
<name>A0ABN0ZL28_9ACTN</name>
<evidence type="ECO:0000313" key="2">
    <source>
        <dbReference type="Proteomes" id="UP001500909"/>
    </source>
</evidence>
<proteinExistence type="predicted"/>
<keyword evidence="2" id="KW-1185">Reference proteome</keyword>
<gene>
    <name evidence="1" type="ORF">GCM10010361_14450</name>
</gene>
<reference evidence="1 2" key="1">
    <citation type="journal article" date="2019" name="Int. J. Syst. Evol. Microbiol.">
        <title>The Global Catalogue of Microorganisms (GCM) 10K type strain sequencing project: providing services to taxonomists for standard genome sequencing and annotation.</title>
        <authorList>
            <consortium name="The Broad Institute Genomics Platform"/>
            <consortium name="The Broad Institute Genome Sequencing Center for Infectious Disease"/>
            <person name="Wu L."/>
            <person name="Ma J."/>
        </authorList>
    </citation>
    <scope>NUCLEOTIDE SEQUENCE [LARGE SCALE GENOMIC DNA]</scope>
    <source>
        <strain evidence="1 2">JCM 4805</strain>
    </source>
</reference>